<keyword evidence="3" id="KW-1185">Reference proteome</keyword>
<dbReference type="EMBL" id="JARIHO010000057">
    <property type="protein sequence ID" value="KAJ7318498.1"/>
    <property type="molecule type" value="Genomic_DNA"/>
</dbReference>
<evidence type="ECO:0000313" key="3">
    <source>
        <dbReference type="Proteomes" id="UP001218218"/>
    </source>
</evidence>
<organism evidence="2 3">
    <name type="scientific">Mycena albidolilacea</name>
    <dbReference type="NCBI Taxonomy" id="1033008"/>
    <lineage>
        <taxon>Eukaryota</taxon>
        <taxon>Fungi</taxon>
        <taxon>Dikarya</taxon>
        <taxon>Basidiomycota</taxon>
        <taxon>Agaricomycotina</taxon>
        <taxon>Agaricomycetes</taxon>
        <taxon>Agaricomycetidae</taxon>
        <taxon>Agaricales</taxon>
        <taxon>Marasmiineae</taxon>
        <taxon>Mycenaceae</taxon>
        <taxon>Mycena</taxon>
    </lineage>
</organism>
<sequence>MTVLQAGWQRRCLQRSRHVPSLPSRLRSEVRTEPFICLGSFVGSKDDGDVPPWTSILKPGQTHYFLETTAFAATVTDIKVESVSSAGTQVEADVAAHCDQLKRKESERQGDGMYNLATRGSSMHNLKMIPMMVPLTTPVPPPIFMALLTDSSSVNLPPDTIENFSPDVSDMNRPIANSKDVIALEVQAVESVDGTMNASRHPRLVRRVAPTSFEIDSPPHSPTSSKRKPVDDEEFRDLKRQKLGLGESSSASGKENVPPTFVAL</sequence>
<proteinExistence type="predicted"/>
<reference evidence="2" key="1">
    <citation type="submission" date="2023-03" db="EMBL/GenBank/DDBJ databases">
        <title>Massive genome expansion in bonnet fungi (Mycena s.s.) driven by repeated elements and novel gene families across ecological guilds.</title>
        <authorList>
            <consortium name="Lawrence Berkeley National Laboratory"/>
            <person name="Harder C.B."/>
            <person name="Miyauchi S."/>
            <person name="Viragh M."/>
            <person name="Kuo A."/>
            <person name="Thoen E."/>
            <person name="Andreopoulos B."/>
            <person name="Lu D."/>
            <person name="Skrede I."/>
            <person name="Drula E."/>
            <person name="Henrissat B."/>
            <person name="Morin E."/>
            <person name="Kohler A."/>
            <person name="Barry K."/>
            <person name="LaButti K."/>
            <person name="Morin E."/>
            <person name="Salamov A."/>
            <person name="Lipzen A."/>
            <person name="Mereny Z."/>
            <person name="Hegedus B."/>
            <person name="Baldrian P."/>
            <person name="Stursova M."/>
            <person name="Weitz H."/>
            <person name="Taylor A."/>
            <person name="Grigoriev I.V."/>
            <person name="Nagy L.G."/>
            <person name="Martin F."/>
            <person name="Kauserud H."/>
        </authorList>
    </citation>
    <scope>NUCLEOTIDE SEQUENCE</scope>
    <source>
        <strain evidence="2">CBHHK002</strain>
    </source>
</reference>
<accession>A0AAD6ZDC1</accession>
<evidence type="ECO:0000256" key="1">
    <source>
        <dbReference type="SAM" id="MobiDB-lite"/>
    </source>
</evidence>
<gene>
    <name evidence="2" type="ORF">DFH08DRAFT_819776</name>
</gene>
<comment type="caution">
    <text evidence="2">The sequence shown here is derived from an EMBL/GenBank/DDBJ whole genome shotgun (WGS) entry which is preliminary data.</text>
</comment>
<protein>
    <submittedName>
        <fullName evidence="2">Uncharacterized protein</fullName>
    </submittedName>
</protein>
<evidence type="ECO:0000313" key="2">
    <source>
        <dbReference type="EMBL" id="KAJ7318498.1"/>
    </source>
</evidence>
<dbReference type="Proteomes" id="UP001218218">
    <property type="component" value="Unassembled WGS sequence"/>
</dbReference>
<name>A0AAD6ZDC1_9AGAR</name>
<dbReference type="AlphaFoldDB" id="A0AAD6ZDC1"/>
<feature type="region of interest" description="Disordered" evidence="1">
    <location>
        <begin position="198"/>
        <end position="264"/>
    </location>
</feature>